<evidence type="ECO:0000256" key="3">
    <source>
        <dbReference type="ARBA" id="ARBA00022527"/>
    </source>
</evidence>
<dbReference type="CDD" id="cd07845">
    <property type="entry name" value="STKc_CDK10"/>
    <property type="match status" value="1"/>
</dbReference>
<evidence type="ECO:0000256" key="8">
    <source>
        <dbReference type="ARBA" id="ARBA00047811"/>
    </source>
</evidence>
<evidence type="ECO:0000256" key="6">
    <source>
        <dbReference type="ARBA" id="ARBA00022777"/>
    </source>
</evidence>
<name>A0A7S1XB19_9CHLO</name>
<evidence type="ECO:0000256" key="11">
    <source>
        <dbReference type="RuleBase" id="RU000304"/>
    </source>
</evidence>
<sequence length="438" mass="49056">MNATTVPPANSLIRPATLSRHRSATDEFWQSEIIKRWCSPGKMSGTVGRRVHNQAKSNDARAAEVDVAATPGSTAAEQALPVVDAVHNYEKINRIGEGTYGVVYQAKDKTSGEIVAIKKIRMERERHGVPVTSLRELRVLQECKHPNIVELKSVVTGGQADSVFLVFEYVEHDLGRLLDSLRSPFRESEVKCIMLQLLEAVAFLHEHWVIHRDLKLSNMLLSNKGVLKLCDFGLARSFRPYDVAYTPNVVTLWYRAPELLLGQDNYTEAVDMWAMGCIFGELLRHEALLPGRTEIQQLELIFKLLGTPSERIWPGVTSLPHWKKMQLPHQPYSFVQQEFPGLSREGLDLLNRMLCYDPARRISARSALRHKYFRESPFPKTPHDMPTFPSAHNATCGESSQGGSQKSGQKSAAKSTGMDARFGEAFGGGRPSKQARLV</sequence>
<dbReference type="InterPro" id="IPR000719">
    <property type="entry name" value="Prot_kinase_dom"/>
</dbReference>
<feature type="binding site" evidence="10">
    <location>
        <position position="119"/>
    </location>
    <ligand>
        <name>ATP</name>
        <dbReference type="ChEBI" id="CHEBI:30616"/>
    </ligand>
</feature>
<feature type="region of interest" description="Disordered" evidence="12">
    <location>
        <begin position="375"/>
        <end position="438"/>
    </location>
</feature>
<comment type="catalytic activity">
    <reaction evidence="8">
        <text>L-threonyl-[protein] + ATP = O-phospho-L-threonyl-[protein] + ADP + H(+)</text>
        <dbReference type="Rhea" id="RHEA:46608"/>
        <dbReference type="Rhea" id="RHEA-COMP:11060"/>
        <dbReference type="Rhea" id="RHEA-COMP:11605"/>
        <dbReference type="ChEBI" id="CHEBI:15378"/>
        <dbReference type="ChEBI" id="CHEBI:30013"/>
        <dbReference type="ChEBI" id="CHEBI:30616"/>
        <dbReference type="ChEBI" id="CHEBI:61977"/>
        <dbReference type="ChEBI" id="CHEBI:456216"/>
        <dbReference type="EC" id="2.7.11.22"/>
    </reaction>
</comment>
<dbReference type="FunFam" id="3.30.200.20:FF:000054">
    <property type="entry name" value="Cyclin-dependent kinase 11B"/>
    <property type="match status" value="1"/>
</dbReference>
<dbReference type="PROSITE" id="PS00108">
    <property type="entry name" value="PROTEIN_KINASE_ST"/>
    <property type="match status" value="1"/>
</dbReference>
<dbReference type="PROSITE" id="PS00107">
    <property type="entry name" value="PROTEIN_KINASE_ATP"/>
    <property type="match status" value="1"/>
</dbReference>
<dbReference type="PROSITE" id="PS50011">
    <property type="entry name" value="PROTEIN_KINASE_DOM"/>
    <property type="match status" value="1"/>
</dbReference>
<protein>
    <recommendedName>
        <fullName evidence="2">cyclin-dependent kinase</fullName>
        <ecNumber evidence="2">2.7.11.22</ecNumber>
    </recommendedName>
</protein>
<comment type="similarity">
    <text evidence="1">Belongs to the protein kinase superfamily. CMGC Ser/Thr protein kinase family. CDC2/CDKX subfamily.</text>
</comment>
<keyword evidence="6" id="KW-0418">Kinase</keyword>
<dbReference type="InterPro" id="IPR050108">
    <property type="entry name" value="CDK"/>
</dbReference>
<evidence type="ECO:0000256" key="9">
    <source>
        <dbReference type="ARBA" id="ARBA00048367"/>
    </source>
</evidence>
<accession>A0A7S1XB19</accession>
<keyword evidence="4" id="KW-0808">Transferase</keyword>
<dbReference type="SMART" id="SM00220">
    <property type="entry name" value="S_TKc"/>
    <property type="match status" value="1"/>
</dbReference>
<dbReference type="SUPFAM" id="SSF56112">
    <property type="entry name" value="Protein kinase-like (PK-like)"/>
    <property type="match status" value="1"/>
</dbReference>
<dbReference type="EC" id="2.7.11.22" evidence="2"/>
<evidence type="ECO:0000256" key="1">
    <source>
        <dbReference type="ARBA" id="ARBA00006485"/>
    </source>
</evidence>
<dbReference type="Gene3D" id="3.30.200.20">
    <property type="entry name" value="Phosphorylase Kinase, domain 1"/>
    <property type="match status" value="1"/>
</dbReference>
<dbReference type="AlphaFoldDB" id="A0A7S1XB19"/>
<evidence type="ECO:0000259" key="13">
    <source>
        <dbReference type="PROSITE" id="PS50011"/>
    </source>
</evidence>
<dbReference type="InterPro" id="IPR044093">
    <property type="entry name" value="STKc_CDK10"/>
</dbReference>
<keyword evidence="3 11" id="KW-0723">Serine/threonine-protein kinase</keyword>
<evidence type="ECO:0000256" key="12">
    <source>
        <dbReference type="SAM" id="MobiDB-lite"/>
    </source>
</evidence>
<evidence type="ECO:0000313" key="14">
    <source>
        <dbReference type="EMBL" id="CAD9223063.1"/>
    </source>
</evidence>
<comment type="catalytic activity">
    <reaction evidence="9">
        <text>L-seryl-[protein] + ATP = O-phospho-L-seryl-[protein] + ADP + H(+)</text>
        <dbReference type="Rhea" id="RHEA:17989"/>
        <dbReference type="Rhea" id="RHEA-COMP:9863"/>
        <dbReference type="Rhea" id="RHEA-COMP:11604"/>
        <dbReference type="ChEBI" id="CHEBI:15378"/>
        <dbReference type="ChEBI" id="CHEBI:29999"/>
        <dbReference type="ChEBI" id="CHEBI:30616"/>
        <dbReference type="ChEBI" id="CHEBI:83421"/>
        <dbReference type="ChEBI" id="CHEBI:456216"/>
        <dbReference type="EC" id="2.7.11.22"/>
    </reaction>
</comment>
<evidence type="ECO:0000256" key="2">
    <source>
        <dbReference type="ARBA" id="ARBA00012425"/>
    </source>
</evidence>
<dbReference type="GO" id="GO:0004693">
    <property type="term" value="F:cyclin-dependent protein serine/threonine kinase activity"/>
    <property type="evidence" value="ECO:0007669"/>
    <property type="project" value="UniProtKB-EC"/>
</dbReference>
<dbReference type="GO" id="GO:0005634">
    <property type="term" value="C:nucleus"/>
    <property type="evidence" value="ECO:0007669"/>
    <property type="project" value="TreeGrafter"/>
</dbReference>
<keyword evidence="7 10" id="KW-0067">ATP-binding</keyword>
<evidence type="ECO:0000256" key="4">
    <source>
        <dbReference type="ARBA" id="ARBA00022679"/>
    </source>
</evidence>
<gene>
    <name evidence="14" type="ORF">TCHU04912_LOCUS20859</name>
</gene>
<dbReference type="PANTHER" id="PTHR24056:SF107">
    <property type="entry name" value="CYCLIN-DEPENDENT KINASE 11A-RELATED"/>
    <property type="match status" value="1"/>
</dbReference>
<dbReference type="InterPro" id="IPR017441">
    <property type="entry name" value="Protein_kinase_ATP_BS"/>
</dbReference>
<evidence type="ECO:0000256" key="7">
    <source>
        <dbReference type="ARBA" id="ARBA00022840"/>
    </source>
</evidence>
<dbReference type="GO" id="GO:0040019">
    <property type="term" value="P:positive regulation of embryonic development"/>
    <property type="evidence" value="ECO:0007669"/>
    <property type="project" value="UniProtKB-ARBA"/>
</dbReference>
<dbReference type="Gene3D" id="1.10.510.10">
    <property type="entry name" value="Transferase(Phosphotransferase) domain 1"/>
    <property type="match status" value="1"/>
</dbReference>
<keyword evidence="5 10" id="KW-0547">Nucleotide-binding</keyword>
<feature type="domain" description="Protein kinase" evidence="13">
    <location>
        <begin position="89"/>
        <end position="373"/>
    </location>
</feature>
<dbReference type="InterPro" id="IPR011009">
    <property type="entry name" value="Kinase-like_dom_sf"/>
</dbReference>
<dbReference type="GO" id="GO:0005524">
    <property type="term" value="F:ATP binding"/>
    <property type="evidence" value="ECO:0007669"/>
    <property type="project" value="UniProtKB-UniRule"/>
</dbReference>
<dbReference type="EMBL" id="HBGG01040470">
    <property type="protein sequence ID" value="CAD9223063.1"/>
    <property type="molecule type" value="Transcribed_RNA"/>
</dbReference>
<dbReference type="InterPro" id="IPR008271">
    <property type="entry name" value="Ser/Thr_kinase_AS"/>
</dbReference>
<dbReference type="PANTHER" id="PTHR24056">
    <property type="entry name" value="CELL DIVISION PROTEIN KINASE"/>
    <property type="match status" value="1"/>
</dbReference>
<organism evidence="14">
    <name type="scientific">Tetraselmis chuii</name>
    <dbReference type="NCBI Taxonomy" id="63592"/>
    <lineage>
        <taxon>Eukaryota</taxon>
        <taxon>Viridiplantae</taxon>
        <taxon>Chlorophyta</taxon>
        <taxon>core chlorophytes</taxon>
        <taxon>Chlorodendrophyceae</taxon>
        <taxon>Chlorodendrales</taxon>
        <taxon>Chlorodendraceae</taxon>
        <taxon>Tetraselmis</taxon>
    </lineage>
</organism>
<dbReference type="FunFam" id="1.10.510.10:FF:000533">
    <property type="entry name" value="cyclin-dependent kinase 10"/>
    <property type="match status" value="1"/>
</dbReference>
<evidence type="ECO:0000256" key="10">
    <source>
        <dbReference type="PROSITE-ProRule" id="PRU10141"/>
    </source>
</evidence>
<dbReference type="Pfam" id="PF00069">
    <property type="entry name" value="Pkinase"/>
    <property type="match status" value="1"/>
</dbReference>
<reference evidence="14" key="1">
    <citation type="submission" date="2021-01" db="EMBL/GenBank/DDBJ databases">
        <authorList>
            <person name="Corre E."/>
            <person name="Pelletier E."/>
            <person name="Niang G."/>
            <person name="Scheremetjew M."/>
            <person name="Finn R."/>
            <person name="Kale V."/>
            <person name="Holt S."/>
            <person name="Cochrane G."/>
            <person name="Meng A."/>
            <person name="Brown T."/>
            <person name="Cohen L."/>
        </authorList>
    </citation>
    <scope>NUCLEOTIDE SEQUENCE</scope>
    <source>
        <strain evidence="14">PLY429</strain>
    </source>
</reference>
<dbReference type="GO" id="GO:0007346">
    <property type="term" value="P:regulation of mitotic cell cycle"/>
    <property type="evidence" value="ECO:0007669"/>
    <property type="project" value="InterPro"/>
</dbReference>
<evidence type="ECO:0000256" key="5">
    <source>
        <dbReference type="ARBA" id="ARBA00022741"/>
    </source>
</evidence>
<proteinExistence type="inferred from homology"/>
<feature type="compositionally biased region" description="Low complexity" evidence="12">
    <location>
        <begin position="399"/>
        <end position="415"/>
    </location>
</feature>